<dbReference type="Pfam" id="PF01494">
    <property type="entry name" value="FAD_binding_3"/>
    <property type="match status" value="1"/>
</dbReference>
<evidence type="ECO:0000259" key="6">
    <source>
        <dbReference type="Pfam" id="PF01494"/>
    </source>
</evidence>
<evidence type="ECO:0000313" key="8">
    <source>
        <dbReference type="Proteomes" id="UP001155220"/>
    </source>
</evidence>
<dbReference type="SUPFAM" id="SSF51905">
    <property type="entry name" value="FAD/NAD(P)-binding domain"/>
    <property type="match status" value="1"/>
</dbReference>
<sequence length="396" mass="42350">MSAVDRTRPITIVGAGIGGLTAALELAGCGFSVEIFERAAQVQEVGAGLQLSPNALRVLDGLGLMDALLVHGTRAREVTLRRAFSGRRIASVPVVASDGTPYVSIHRADLQTVLLGAVERSPAITLRLGASLESLAPKRGGLDLWFADGGTRYKHHTGLVVGADGVHSSIARRLGLAAATPAGAIAWRGCVAQPTGVASSPGVEAWLGPRRHAVAYPISGGRETNLVLIEPMNRTSEADPAGLPRRFRSWDRQLRSMIAAAGDMTGWPLYVVRPDRPWRHIDDRLILIGDAAHAMLPYAAQGAGMAIEDAAVLAAALARAPTQGAALAHYESERKPRIARVRRRVLFHRMIYHLPAPFSFGRNTALAIRSPESLGKDLDWLYDWRPPAVSRDVGGD</sequence>
<dbReference type="GO" id="GO:0071949">
    <property type="term" value="F:FAD binding"/>
    <property type="evidence" value="ECO:0007669"/>
    <property type="project" value="InterPro"/>
</dbReference>
<gene>
    <name evidence="7" type="ORF">MJ956_10910</name>
</gene>
<dbReference type="RefSeq" id="WP_253964496.1">
    <property type="nucleotide sequence ID" value="NZ_JALHBS010000061.1"/>
</dbReference>
<dbReference type="Proteomes" id="UP001155220">
    <property type="component" value="Unassembled WGS sequence"/>
</dbReference>
<keyword evidence="3" id="KW-0274">FAD</keyword>
<keyword evidence="4" id="KW-0560">Oxidoreductase</keyword>
<dbReference type="InterPro" id="IPR002938">
    <property type="entry name" value="FAD-bd"/>
</dbReference>
<dbReference type="AlphaFoldDB" id="A0A9X2HER9"/>
<dbReference type="PANTHER" id="PTHR13789:SF318">
    <property type="entry name" value="GERANYLGERANYL DIPHOSPHATE REDUCTASE"/>
    <property type="match status" value="1"/>
</dbReference>
<keyword evidence="2" id="KW-0285">Flavoprotein</keyword>
<evidence type="ECO:0000256" key="1">
    <source>
        <dbReference type="ARBA" id="ARBA00001974"/>
    </source>
</evidence>
<evidence type="ECO:0000256" key="4">
    <source>
        <dbReference type="ARBA" id="ARBA00023002"/>
    </source>
</evidence>
<reference evidence="7" key="1">
    <citation type="submission" date="2022-03" db="EMBL/GenBank/DDBJ databases">
        <title>Aurantimonas Liuensis sp. Nov., isolated from the hadal seawater of the Mariana Trench.</title>
        <authorList>
            <person name="Liu R."/>
        </authorList>
    </citation>
    <scope>NUCLEOTIDE SEQUENCE</scope>
    <source>
        <strain evidence="7">LRZ36</strain>
    </source>
</reference>
<evidence type="ECO:0000313" key="7">
    <source>
        <dbReference type="EMBL" id="MCP3055649.1"/>
    </source>
</evidence>
<organism evidence="7 8">
    <name type="scientific">Aurantimonas marianensis</name>
    <dbReference type="NCBI Taxonomy" id="2920428"/>
    <lineage>
        <taxon>Bacteria</taxon>
        <taxon>Pseudomonadati</taxon>
        <taxon>Pseudomonadota</taxon>
        <taxon>Alphaproteobacteria</taxon>
        <taxon>Hyphomicrobiales</taxon>
        <taxon>Aurantimonadaceae</taxon>
        <taxon>Aurantimonas</taxon>
    </lineage>
</organism>
<comment type="caution">
    <text evidence="7">The sequence shown here is derived from an EMBL/GenBank/DDBJ whole genome shotgun (WGS) entry which is preliminary data.</text>
</comment>
<keyword evidence="5 7" id="KW-0503">Monooxygenase</keyword>
<dbReference type="PRINTS" id="PR00420">
    <property type="entry name" value="RNGMNOXGNASE"/>
</dbReference>
<dbReference type="InterPro" id="IPR050493">
    <property type="entry name" value="FAD-dep_Monooxygenase_BioMet"/>
</dbReference>
<dbReference type="Gene3D" id="3.50.50.60">
    <property type="entry name" value="FAD/NAD(P)-binding domain"/>
    <property type="match status" value="1"/>
</dbReference>
<dbReference type="GO" id="GO:0004497">
    <property type="term" value="F:monooxygenase activity"/>
    <property type="evidence" value="ECO:0007669"/>
    <property type="project" value="UniProtKB-KW"/>
</dbReference>
<proteinExistence type="predicted"/>
<evidence type="ECO:0000256" key="3">
    <source>
        <dbReference type="ARBA" id="ARBA00022827"/>
    </source>
</evidence>
<feature type="domain" description="FAD-binding" evidence="6">
    <location>
        <begin position="10"/>
        <end position="343"/>
    </location>
</feature>
<dbReference type="EMBL" id="JALHBS010000061">
    <property type="protein sequence ID" value="MCP3055649.1"/>
    <property type="molecule type" value="Genomic_DNA"/>
</dbReference>
<dbReference type="PANTHER" id="PTHR13789">
    <property type="entry name" value="MONOOXYGENASE"/>
    <property type="match status" value="1"/>
</dbReference>
<dbReference type="InterPro" id="IPR036188">
    <property type="entry name" value="FAD/NAD-bd_sf"/>
</dbReference>
<accession>A0A9X2HER9</accession>
<evidence type="ECO:0000256" key="5">
    <source>
        <dbReference type="ARBA" id="ARBA00023033"/>
    </source>
</evidence>
<protein>
    <submittedName>
        <fullName evidence="7">FAD-dependent monooxygenase</fullName>
    </submittedName>
</protein>
<evidence type="ECO:0000256" key="2">
    <source>
        <dbReference type="ARBA" id="ARBA00022630"/>
    </source>
</evidence>
<dbReference type="SUPFAM" id="SSF54373">
    <property type="entry name" value="FAD-linked reductases, C-terminal domain"/>
    <property type="match status" value="1"/>
</dbReference>
<comment type="cofactor">
    <cofactor evidence="1">
        <name>FAD</name>
        <dbReference type="ChEBI" id="CHEBI:57692"/>
    </cofactor>
</comment>
<name>A0A9X2HER9_9HYPH</name>
<keyword evidence="8" id="KW-1185">Reference proteome</keyword>